<evidence type="ECO:0000256" key="1">
    <source>
        <dbReference type="SAM" id="Phobius"/>
    </source>
</evidence>
<proteinExistence type="predicted"/>
<name>A0A1W1C1D0_9ZZZZ</name>
<evidence type="ECO:0000313" key="2">
    <source>
        <dbReference type="EMBL" id="SFV59640.1"/>
    </source>
</evidence>
<keyword evidence="1" id="KW-0472">Membrane</keyword>
<dbReference type="AlphaFoldDB" id="A0A1W1C1D0"/>
<keyword evidence="1" id="KW-1133">Transmembrane helix</keyword>
<organism evidence="2">
    <name type="scientific">hydrothermal vent metagenome</name>
    <dbReference type="NCBI Taxonomy" id="652676"/>
    <lineage>
        <taxon>unclassified sequences</taxon>
        <taxon>metagenomes</taxon>
        <taxon>ecological metagenomes</taxon>
    </lineage>
</organism>
<dbReference type="EMBL" id="FPHG01000040">
    <property type="protein sequence ID" value="SFV59640.1"/>
    <property type="molecule type" value="Genomic_DNA"/>
</dbReference>
<accession>A0A1W1C1D0</accession>
<sequence length="192" mass="21469">MNIKDNVDYVKNELTADEKVLESAFKLENIYRKYKILIWGVVGILVIGGGSKVTLDIIHQSKLDSANKALITLQTEPNNAEAKKILKENNPALFDLYSFKSAIKSKDIKALDVLSKDKNNIIADISAYHSRVLSNKNGESIYYKNLALVSSAYSDIENNKTKDARLKLEMIDNRSSLASISTILTHYTIKGE</sequence>
<protein>
    <recommendedName>
        <fullName evidence="3">Tetratricopeptide repeat-like domain-containing protein</fullName>
    </recommendedName>
</protein>
<gene>
    <name evidence="2" type="ORF">MNB_SV-9-1635</name>
</gene>
<reference evidence="2" key="1">
    <citation type="submission" date="2016-10" db="EMBL/GenBank/DDBJ databases">
        <authorList>
            <person name="de Groot N.N."/>
        </authorList>
    </citation>
    <scope>NUCLEOTIDE SEQUENCE</scope>
</reference>
<feature type="transmembrane region" description="Helical" evidence="1">
    <location>
        <begin position="36"/>
        <end position="55"/>
    </location>
</feature>
<evidence type="ECO:0008006" key="3">
    <source>
        <dbReference type="Google" id="ProtNLM"/>
    </source>
</evidence>
<keyword evidence="1" id="KW-0812">Transmembrane</keyword>